<dbReference type="Pfam" id="PF07727">
    <property type="entry name" value="RVT_2"/>
    <property type="match status" value="1"/>
</dbReference>
<feature type="compositionally biased region" description="Polar residues" evidence="1">
    <location>
        <begin position="345"/>
        <end position="355"/>
    </location>
</feature>
<evidence type="ECO:0000256" key="1">
    <source>
        <dbReference type="SAM" id="MobiDB-lite"/>
    </source>
</evidence>
<feature type="compositionally biased region" description="Low complexity" evidence="1">
    <location>
        <begin position="397"/>
        <end position="422"/>
    </location>
</feature>
<dbReference type="InterPro" id="IPR013103">
    <property type="entry name" value="RVT_2"/>
</dbReference>
<dbReference type="EMBL" id="JAUUTY010000006">
    <property type="protein sequence ID" value="KAK1616455.1"/>
    <property type="molecule type" value="Genomic_DNA"/>
</dbReference>
<name>A0AAD8R7T0_LOLMU</name>
<comment type="caution">
    <text evidence="3">The sequence shown here is derived from an EMBL/GenBank/DDBJ whole genome shotgun (WGS) entry which is preliminary data.</text>
</comment>
<feature type="region of interest" description="Disordered" evidence="1">
    <location>
        <begin position="191"/>
        <end position="221"/>
    </location>
</feature>
<dbReference type="PANTHER" id="PTHR11439:SF450">
    <property type="entry name" value="REVERSE TRANSCRIPTASE TY1_COPIA-TYPE DOMAIN-CONTAINING PROTEIN"/>
    <property type="match status" value="1"/>
</dbReference>
<feature type="compositionally biased region" description="Basic residues" evidence="1">
    <location>
        <begin position="503"/>
        <end position="512"/>
    </location>
</feature>
<feature type="region of interest" description="Disordered" evidence="1">
    <location>
        <begin position="331"/>
        <end position="512"/>
    </location>
</feature>
<dbReference type="AlphaFoldDB" id="A0AAD8R7T0"/>
<dbReference type="PANTHER" id="PTHR11439">
    <property type="entry name" value="GAG-POL-RELATED RETROTRANSPOSON"/>
    <property type="match status" value="1"/>
</dbReference>
<protein>
    <recommendedName>
        <fullName evidence="2">Reverse transcriptase Ty1/copia-type domain-containing protein</fullName>
    </recommendedName>
</protein>
<dbReference type="InterPro" id="IPR043502">
    <property type="entry name" value="DNA/RNA_pol_sf"/>
</dbReference>
<dbReference type="CDD" id="cd09272">
    <property type="entry name" value="RNase_HI_RT_Ty1"/>
    <property type="match status" value="1"/>
</dbReference>
<dbReference type="SUPFAM" id="SSF56672">
    <property type="entry name" value="DNA/RNA polymerases"/>
    <property type="match status" value="1"/>
</dbReference>
<feature type="compositionally biased region" description="Low complexity" evidence="1">
    <location>
        <begin position="468"/>
        <end position="480"/>
    </location>
</feature>
<evidence type="ECO:0000313" key="3">
    <source>
        <dbReference type="EMBL" id="KAK1616455.1"/>
    </source>
</evidence>
<reference evidence="3" key="1">
    <citation type="submission" date="2023-07" db="EMBL/GenBank/DDBJ databases">
        <title>A chromosome-level genome assembly of Lolium multiflorum.</title>
        <authorList>
            <person name="Chen Y."/>
            <person name="Copetti D."/>
            <person name="Kolliker R."/>
            <person name="Studer B."/>
        </authorList>
    </citation>
    <scope>NUCLEOTIDE SEQUENCE</scope>
    <source>
        <strain evidence="3">02402/16</strain>
        <tissue evidence="3">Leaf</tissue>
    </source>
</reference>
<dbReference type="Proteomes" id="UP001231189">
    <property type="component" value="Unassembled WGS sequence"/>
</dbReference>
<dbReference type="Pfam" id="PF14223">
    <property type="entry name" value="Retrotran_gag_2"/>
    <property type="match status" value="1"/>
</dbReference>
<gene>
    <name evidence="3" type="ORF">QYE76_021972</name>
</gene>
<proteinExistence type="predicted"/>
<feature type="compositionally biased region" description="Low complexity" evidence="1">
    <location>
        <begin position="335"/>
        <end position="344"/>
    </location>
</feature>
<evidence type="ECO:0000259" key="2">
    <source>
        <dbReference type="Pfam" id="PF07727"/>
    </source>
</evidence>
<feature type="domain" description="Reverse transcriptase Ty1/copia-type" evidence="2">
    <location>
        <begin position="556"/>
        <end position="798"/>
    </location>
</feature>
<organism evidence="3 4">
    <name type="scientific">Lolium multiflorum</name>
    <name type="common">Italian ryegrass</name>
    <name type="synonym">Lolium perenne subsp. multiflorum</name>
    <dbReference type="NCBI Taxonomy" id="4521"/>
    <lineage>
        <taxon>Eukaryota</taxon>
        <taxon>Viridiplantae</taxon>
        <taxon>Streptophyta</taxon>
        <taxon>Embryophyta</taxon>
        <taxon>Tracheophyta</taxon>
        <taxon>Spermatophyta</taxon>
        <taxon>Magnoliopsida</taxon>
        <taxon>Liliopsida</taxon>
        <taxon>Poales</taxon>
        <taxon>Poaceae</taxon>
        <taxon>BOP clade</taxon>
        <taxon>Pooideae</taxon>
        <taxon>Poodae</taxon>
        <taxon>Poeae</taxon>
        <taxon>Poeae Chloroplast Group 2 (Poeae type)</taxon>
        <taxon>Loliodinae</taxon>
        <taxon>Loliinae</taxon>
        <taxon>Lolium</taxon>
    </lineage>
</organism>
<feature type="compositionally biased region" description="Pro residues" evidence="1">
    <location>
        <begin position="209"/>
        <end position="221"/>
    </location>
</feature>
<evidence type="ECO:0000313" key="4">
    <source>
        <dbReference type="Proteomes" id="UP001231189"/>
    </source>
</evidence>
<keyword evidence="4" id="KW-1185">Reference proteome</keyword>
<sequence length="973" mass="106523">MGLLDGSEVAPREFLDTEDADKKKITVPNSAYDTWITRDQQFVSFLVNSLAEDVLPHVFGLSSAAAVWKALHNLYSSQSKSRVSTIRGALTNTKKLDMTAQQYITKMKGFASELAAAGKPVDDDELKDYIMNGLDGSFNSLVAAINAVPSTTLNDMCSQILSCENRDQMLQTSGQVQGSFTSSVNVAARQQYSSPAGGFRPSSPQPLYEYPPPQSPYAPQPSPPMLSSLTIICSHPICLHTVRPMLLINRLVTRMLLRHIHRHPPHTVHHALLNNLYLHRSNHAKTILVLSLSLGVLLIMSLDNSTSSMCMKLIKDVIKFTMLVDKVTADDNSLHSDSNSASNSEETAQNSTSNDDSSRDKRTSESAADFQADSGSESALDLEPPGAGVDSPAHANTSDSSPSPAWSLPSASPSDAATSLSPQSTPGPDAFSPSAGPPCAGPGGSAPGMQQQQLPPLDGMQPRRADRTAVSSSTDSAAADPLGSSTHHDPVAPLATAPGVRTRLQKGIRQPKKYTDGTVRYALLTSTGEPTKLTEAMYDPNWRSATQDEYDALIANNTCHLVPPSKHHNVIDCKWVYRIKKHADGTVDRYKACLVAKGFKQRYDLDYEDTFSPVVKAATIYIVLSISVSRGWSLRQLDVKNVFLHGVLEEEVYMKQPPGFESSAAPRYICKLDKALYGLEQAPRAWYSRLSSKLQTLGFCPSKADTSLFLYDTSGLTFYLLIYVDDIIVTSSSDAAISALLRHLSADFALKDLGDLHYFLGLEVHRKDTRLLLTQEKYVTDLLTRFGMSSCTPCPTPLSTTDTLALTDGTPLGSEDISRYRSIVGALQYLTLTRPDLSFSVNKVCQCLVSWSARKQPTVSRSSTEAEYKALANATAELIWVEALVRELGVSLKERPCLWCDNLGATYLSANPVFHARTKHIEIDFAFVHERVARKQLAIRFISSKDQIADGFTKTLCTKKLDEFKRNLHLSQV</sequence>
<accession>A0AAD8R7T0</accession>